<dbReference type="GO" id="GO:0016740">
    <property type="term" value="F:transferase activity"/>
    <property type="evidence" value="ECO:0007669"/>
    <property type="project" value="UniProtKB-KW"/>
</dbReference>
<evidence type="ECO:0000313" key="3">
    <source>
        <dbReference type="EMBL" id="QJD29538.1"/>
    </source>
</evidence>
<dbReference type="PROSITE" id="PS51278">
    <property type="entry name" value="GATASE_TYPE_2"/>
    <property type="match status" value="1"/>
</dbReference>
<protein>
    <submittedName>
        <fullName evidence="3">Class II glutamine amidotransferase</fullName>
    </submittedName>
</protein>
<dbReference type="SUPFAM" id="SSF56235">
    <property type="entry name" value="N-terminal nucleophile aminohydrolases (Ntn hydrolases)"/>
    <property type="match status" value="1"/>
</dbReference>
<dbReference type="InterPro" id="IPR029055">
    <property type="entry name" value="Ntn_hydrolases_N"/>
</dbReference>
<organism evidence="3 4">
    <name type="scientific">Methylococcus geothermalis</name>
    <dbReference type="NCBI Taxonomy" id="2681310"/>
    <lineage>
        <taxon>Bacteria</taxon>
        <taxon>Pseudomonadati</taxon>
        <taxon>Pseudomonadota</taxon>
        <taxon>Gammaproteobacteria</taxon>
        <taxon>Methylococcales</taxon>
        <taxon>Methylococcaceae</taxon>
        <taxon>Methylococcus</taxon>
    </lineage>
</organism>
<gene>
    <name evidence="3" type="ORF">GNH96_05855</name>
</gene>
<proteinExistence type="predicted"/>
<evidence type="ECO:0000259" key="2">
    <source>
        <dbReference type="PROSITE" id="PS51278"/>
    </source>
</evidence>
<dbReference type="EMBL" id="CP046565">
    <property type="protein sequence ID" value="QJD29538.1"/>
    <property type="molecule type" value="Genomic_DNA"/>
</dbReference>
<dbReference type="PANTHER" id="PTHR42824:SF1">
    <property type="entry name" value="GLUTAMINE AMIDOTRANSFERASE YAFJ-RELATED"/>
    <property type="match status" value="1"/>
</dbReference>
<accession>A0A858Q6Q2</accession>
<dbReference type="RefSeq" id="WP_169602821.1">
    <property type="nucleotide sequence ID" value="NZ_CP046565.1"/>
</dbReference>
<keyword evidence="3" id="KW-0808">Transferase</keyword>
<dbReference type="KEGG" id="metu:GNH96_05855"/>
<name>A0A858Q6Q2_9GAMM</name>
<evidence type="ECO:0000313" key="4">
    <source>
        <dbReference type="Proteomes" id="UP000503004"/>
    </source>
</evidence>
<keyword evidence="1 3" id="KW-0315">Glutamine amidotransferase</keyword>
<dbReference type="Gene3D" id="3.60.20.10">
    <property type="entry name" value="Glutamine Phosphoribosylpyrophosphate, subunit 1, domain 1"/>
    <property type="match status" value="1"/>
</dbReference>
<dbReference type="Pfam" id="PF13230">
    <property type="entry name" value="GATase_4"/>
    <property type="match status" value="1"/>
</dbReference>
<evidence type="ECO:0000256" key="1">
    <source>
        <dbReference type="ARBA" id="ARBA00022962"/>
    </source>
</evidence>
<feature type="domain" description="Glutamine amidotransferase type-2" evidence="2">
    <location>
        <begin position="2"/>
        <end position="250"/>
    </location>
</feature>
<reference evidence="4" key="1">
    <citation type="submission" date="2019-12" db="EMBL/GenBank/DDBJ databases">
        <authorList>
            <person name="Awala S.I."/>
            <person name="Rhee S.K."/>
        </authorList>
    </citation>
    <scope>NUCLEOTIDE SEQUENCE [LARGE SCALE GENOMIC DNA]</scope>
    <source>
        <strain evidence="4">IM1</strain>
    </source>
</reference>
<dbReference type="CDD" id="cd01908">
    <property type="entry name" value="YafJ"/>
    <property type="match status" value="1"/>
</dbReference>
<dbReference type="Proteomes" id="UP000503004">
    <property type="component" value="Chromosome"/>
</dbReference>
<dbReference type="InterPro" id="IPR017932">
    <property type="entry name" value="GATase_2_dom"/>
</dbReference>
<sequence>MCELLGMNCNVPTDICFSFRGFTLRGGRTGHHTDGFGIAFFEERGCRVFLDYEPSAGSPIAELIRNYPIKSTNVIAHIRKATVGETTLANCHPFQREMWGRNWIFAHNGNLENLPPLRQRYYRPVGTTDSEHAFCLILETLRERYPEPPGSTDLVRTIVEVTREIAGHGTFNYILSDGELMLVHCASQLHYIVRQAPFSHAHLVDDDLTVDFADLTTPDDRVSVIATQPLTDNETWTAMAPGELIVFKDGAPVAFPTRDLE</sequence>
<keyword evidence="4" id="KW-1185">Reference proteome</keyword>
<dbReference type="PANTHER" id="PTHR42824">
    <property type="entry name" value="GLUTAMINE AMIDOTRANSFERASE"/>
    <property type="match status" value="1"/>
</dbReference>
<dbReference type="InterPro" id="IPR026869">
    <property type="entry name" value="EgtC-like"/>
</dbReference>
<dbReference type="AlphaFoldDB" id="A0A858Q6Q2"/>